<dbReference type="GO" id="GO:0004861">
    <property type="term" value="F:cyclin-dependent protein serine/threonine kinase inhibitor activity"/>
    <property type="evidence" value="ECO:0007669"/>
    <property type="project" value="InterPro"/>
</dbReference>
<evidence type="ECO:0000313" key="9">
    <source>
        <dbReference type="Proteomes" id="UP001249851"/>
    </source>
</evidence>
<evidence type="ECO:0000313" key="8">
    <source>
        <dbReference type="EMBL" id="KAK2563716.1"/>
    </source>
</evidence>
<dbReference type="AlphaFoldDB" id="A0AAD9V728"/>
<feature type="domain" description="Cyclin-dependent kinase inhibitor" evidence="7">
    <location>
        <begin position="29"/>
        <end position="76"/>
    </location>
</feature>
<dbReference type="PANTHER" id="PTHR10265:SF45">
    <property type="entry name" value="DACAPO"/>
    <property type="match status" value="1"/>
</dbReference>
<dbReference type="Proteomes" id="UP001249851">
    <property type="component" value="Unassembled WGS sequence"/>
</dbReference>
<dbReference type="InterPro" id="IPR003175">
    <property type="entry name" value="CDI_dom"/>
</dbReference>
<dbReference type="Pfam" id="PF02234">
    <property type="entry name" value="CDI"/>
    <property type="match status" value="1"/>
</dbReference>
<reference evidence="8" key="2">
    <citation type="journal article" date="2023" name="Science">
        <title>Genomic signatures of disease resistance in endangered staghorn corals.</title>
        <authorList>
            <person name="Vollmer S.V."/>
            <person name="Selwyn J.D."/>
            <person name="Despard B.A."/>
            <person name="Roesel C.L."/>
        </authorList>
    </citation>
    <scope>NUCLEOTIDE SEQUENCE</scope>
    <source>
        <strain evidence="8">K2</strain>
    </source>
</reference>
<dbReference type="EMBL" id="JARQWQ010000024">
    <property type="protein sequence ID" value="KAK2563716.1"/>
    <property type="molecule type" value="Genomic_DNA"/>
</dbReference>
<protein>
    <submittedName>
        <fullName evidence="8">Cyclin-dependent kinase inhibitor 1B</fullName>
    </submittedName>
</protein>
<evidence type="ECO:0000256" key="1">
    <source>
        <dbReference type="ARBA" id="ARBA00004123"/>
    </source>
</evidence>
<dbReference type="GO" id="GO:0051726">
    <property type="term" value="P:regulation of cell cycle"/>
    <property type="evidence" value="ECO:0007669"/>
    <property type="project" value="InterPro"/>
</dbReference>
<feature type="compositionally biased region" description="Basic residues" evidence="6">
    <location>
        <begin position="170"/>
        <end position="182"/>
    </location>
</feature>
<sequence>MAFTQGVTSSSSRRRERPNIVPSRSVCRNLFGPVDHEQLKADFLREKEEIIKEDTRKWNFDFENDIPLLGRYLWEKKEYSDLARERTTSSFSSRVSEGKATNERLSCTTVAEHPNVTPSPTSLDMTHRTIPISDNVDSEKAESEKCDPKMTPRKLRSRSSTGKITDFLRPRKQRRSVKRLQLKTRESTSKQTSLDVLYRKH</sequence>
<evidence type="ECO:0000256" key="2">
    <source>
        <dbReference type="ARBA" id="ARBA00006726"/>
    </source>
</evidence>
<feature type="region of interest" description="Disordered" evidence="6">
    <location>
        <begin position="135"/>
        <end position="201"/>
    </location>
</feature>
<accession>A0AAD9V728</accession>
<evidence type="ECO:0000256" key="5">
    <source>
        <dbReference type="ARBA" id="ARBA00023306"/>
    </source>
</evidence>
<name>A0AAD9V728_ACRCE</name>
<feature type="compositionally biased region" description="Basic and acidic residues" evidence="6">
    <location>
        <begin position="137"/>
        <end position="150"/>
    </location>
</feature>
<keyword evidence="5" id="KW-0131">Cell cycle</keyword>
<evidence type="ECO:0000259" key="7">
    <source>
        <dbReference type="Pfam" id="PF02234"/>
    </source>
</evidence>
<dbReference type="PANTHER" id="PTHR10265">
    <property type="entry name" value="CYCLIN-DEPENDENT KINASE INHIBITOR 1"/>
    <property type="match status" value="1"/>
</dbReference>
<evidence type="ECO:0000256" key="4">
    <source>
        <dbReference type="ARBA" id="ARBA00023242"/>
    </source>
</evidence>
<dbReference type="GO" id="GO:0005634">
    <property type="term" value="C:nucleus"/>
    <property type="evidence" value="ECO:0007669"/>
    <property type="project" value="UniProtKB-SubCell"/>
</dbReference>
<dbReference type="InterPro" id="IPR044898">
    <property type="entry name" value="CDI_dom_sf"/>
</dbReference>
<gene>
    <name evidence="8" type="ORF">P5673_012701</name>
</gene>
<keyword evidence="4" id="KW-0539">Nucleus</keyword>
<keyword evidence="9" id="KW-1185">Reference proteome</keyword>
<dbReference type="Gene3D" id="4.10.365.10">
    <property type="entry name" value="p27"/>
    <property type="match status" value="1"/>
</dbReference>
<comment type="subcellular location">
    <subcellularLocation>
        <location evidence="1">Nucleus</location>
    </subcellularLocation>
</comment>
<comment type="caution">
    <text evidence="8">The sequence shown here is derived from an EMBL/GenBank/DDBJ whole genome shotgun (WGS) entry which is preliminary data.</text>
</comment>
<reference evidence="8" key="1">
    <citation type="journal article" date="2023" name="G3 (Bethesda)">
        <title>Whole genome assembly and annotation of the endangered Caribbean coral Acropora cervicornis.</title>
        <authorList>
            <person name="Selwyn J.D."/>
            <person name="Vollmer S.V."/>
        </authorList>
    </citation>
    <scope>NUCLEOTIDE SEQUENCE</scope>
    <source>
        <strain evidence="8">K2</strain>
    </source>
</reference>
<evidence type="ECO:0000256" key="3">
    <source>
        <dbReference type="ARBA" id="ARBA00023013"/>
    </source>
</evidence>
<evidence type="ECO:0000256" key="6">
    <source>
        <dbReference type="SAM" id="MobiDB-lite"/>
    </source>
</evidence>
<comment type="similarity">
    <text evidence="2">Belongs to the CDI family.</text>
</comment>
<organism evidence="8 9">
    <name type="scientific">Acropora cervicornis</name>
    <name type="common">Staghorn coral</name>
    <dbReference type="NCBI Taxonomy" id="6130"/>
    <lineage>
        <taxon>Eukaryota</taxon>
        <taxon>Metazoa</taxon>
        <taxon>Cnidaria</taxon>
        <taxon>Anthozoa</taxon>
        <taxon>Hexacorallia</taxon>
        <taxon>Scleractinia</taxon>
        <taxon>Astrocoeniina</taxon>
        <taxon>Acroporidae</taxon>
        <taxon>Acropora</taxon>
    </lineage>
</organism>
<proteinExistence type="inferred from homology"/>
<keyword evidence="3 8" id="KW-0649">Protein kinase inhibitor</keyword>